<dbReference type="PROSITE" id="PS51891">
    <property type="entry name" value="CENP_V_GFA"/>
    <property type="match status" value="1"/>
</dbReference>
<feature type="domain" description="CENP-V/GFA" evidence="4">
    <location>
        <begin position="31"/>
        <end position="150"/>
    </location>
</feature>
<protein>
    <submittedName>
        <fullName evidence="5">GFA family protein</fullName>
    </submittedName>
</protein>
<accession>A0ABX0FPU8</accession>
<comment type="caution">
    <text evidence="5">The sequence shown here is derived from an EMBL/GenBank/DDBJ whole genome shotgun (WGS) entry which is preliminary data.</text>
</comment>
<organism evidence="5 6">
    <name type="scientific">Duganella aceris</name>
    <dbReference type="NCBI Taxonomy" id="2703883"/>
    <lineage>
        <taxon>Bacteria</taxon>
        <taxon>Pseudomonadati</taxon>
        <taxon>Pseudomonadota</taxon>
        <taxon>Betaproteobacteria</taxon>
        <taxon>Burkholderiales</taxon>
        <taxon>Oxalobacteraceae</taxon>
        <taxon>Telluria group</taxon>
        <taxon>Duganella</taxon>
    </lineage>
</organism>
<dbReference type="InterPro" id="IPR011057">
    <property type="entry name" value="Mss4-like_sf"/>
</dbReference>
<sequence length="159" mass="17532">MGGVGSADVVPRAVGQISPELIDLGARVKTYHGSCHCGAVRIEADIDLSQGTIRCNCSICAKIRFWPAIVKPDAFRLLSGEADLTKYQFLTKTDQHLFCKHCGVRPFGIGRSPRWGEFYAVNLSCLDDVTPEELVNAPITYLDGKNDNWDTPPTEVRHL</sequence>
<dbReference type="PANTHER" id="PTHR28620">
    <property type="entry name" value="CENTROMERE PROTEIN V"/>
    <property type="match status" value="1"/>
</dbReference>
<keyword evidence="6" id="KW-1185">Reference proteome</keyword>
<dbReference type="PANTHER" id="PTHR28620:SF1">
    <property type="entry name" value="CENP-V_GFA DOMAIN-CONTAINING PROTEIN"/>
    <property type="match status" value="1"/>
</dbReference>
<dbReference type="Proteomes" id="UP000666369">
    <property type="component" value="Unassembled WGS sequence"/>
</dbReference>
<dbReference type="InterPro" id="IPR006913">
    <property type="entry name" value="CENP-V/GFA"/>
</dbReference>
<gene>
    <name evidence="5" type="ORF">GW587_19275</name>
</gene>
<evidence type="ECO:0000256" key="3">
    <source>
        <dbReference type="ARBA" id="ARBA00022833"/>
    </source>
</evidence>
<evidence type="ECO:0000256" key="2">
    <source>
        <dbReference type="ARBA" id="ARBA00022723"/>
    </source>
</evidence>
<reference evidence="5 6" key="1">
    <citation type="submission" date="2020-01" db="EMBL/GenBank/DDBJ databases">
        <authorList>
            <person name="Lee S.D."/>
        </authorList>
    </citation>
    <scope>NUCLEOTIDE SEQUENCE [LARGE SCALE GENOMIC DNA]</scope>
    <source>
        <strain evidence="5 6">SAP-35</strain>
    </source>
</reference>
<reference evidence="6" key="2">
    <citation type="submission" date="2023-07" db="EMBL/GenBank/DDBJ databases">
        <title>Duganella aceri sp. nov., isolated from tree sap.</title>
        <authorList>
            <person name="Kim I.S."/>
        </authorList>
    </citation>
    <scope>NUCLEOTIDE SEQUENCE [LARGE SCALE GENOMIC DNA]</scope>
    <source>
        <strain evidence="6">SAP-35</strain>
    </source>
</reference>
<comment type="similarity">
    <text evidence="1">Belongs to the Gfa family.</text>
</comment>
<evidence type="ECO:0000256" key="1">
    <source>
        <dbReference type="ARBA" id="ARBA00005495"/>
    </source>
</evidence>
<keyword evidence="3" id="KW-0862">Zinc</keyword>
<proteinExistence type="inferred from homology"/>
<evidence type="ECO:0000259" key="4">
    <source>
        <dbReference type="PROSITE" id="PS51891"/>
    </source>
</evidence>
<dbReference type="Pfam" id="PF04828">
    <property type="entry name" value="GFA"/>
    <property type="match status" value="1"/>
</dbReference>
<evidence type="ECO:0000313" key="6">
    <source>
        <dbReference type="Proteomes" id="UP000666369"/>
    </source>
</evidence>
<dbReference type="EMBL" id="JAADJT010000008">
    <property type="protein sequence ID" value="NGZ86389.1"/>
    <property type="molecule type" value="Genomic_DNA"/>
</dbReference>
<dbReference type="Gene3D" id="2.170.150.70">
    <property type="match status" value="1"/>
</dbReference>
<name>A0ABX0FPU8_9BURK</name>
<dbReference type="SUPFAM" id="SSF51316">
    <property type="entry name" value="Mss4-like"/>
    <property type="match status" value="1"/>
</dbReference>
<evidence type="ECO:0000313" key="5">
    <source>
        <dbReference type="EMBL" id="NGZ86389.1"/>
    </source>
</evidence>
<keyword evidence="2" id="KW-0479">Metal-binding</keyword>
<dbReference type="InterPro" id="IPR052355">
    <property type="entry name" value="CENP-V-like"/>
</dbReference>